<name>A0A2H0W9G0_9BACT</name>
<dbReference type="EMBL" id="PEZW01000006">
    <property type="protein sequence ID" value="PIS07997.1"/>
    <property type="molecule type" value="Genomic_DNA"/>
</dbReference>
<protein>
    <recommendedName>
        <fullName evidence="3">AbiEi antitoxin C-terminal domain-containing protein</fullName>
    </recommendedName>
</protein>
<reference evidence="2" key="1">
    <citation type="submission" date="2017-09" db="EMBL/GenBank/DDBJ databases">
        <title>Depth-based differentiation of microbial function through sediment-hosted aquifers and enrichment of novel symbionts in the deep terrestrial subsurface.</title>
        <authorList>
            <person name="Probst A.J."/>
            <person name="Ladd B."/>
            <person name="Jarett J.K."/>
            <person name="Geller-Mcgrath D.E."/>
            <person name="Sieber C.M.K."/>
            <person name="Emerson J.B."/>
            <person name="Anantharaman K."/>
            <person name="Thomas B.C."/>
            <person name="Malmstrom R."/>
            <person name="Stieglmeier M."/>
            <person name="Klingl A."/>
            <person name="Woyke T."/>
            <person name="Ryan C.M."/>
            <person name="Banfield J.F."/>
        </authorList>
    </citation>
    <scope>NUCLEOTIDE SEQUENCE [LARGE SCALE GENOMIC DNA]</scope>
</reference>
<organism evidence="1 2">
    <name type="scientific">Candidatus Berkelbacteria bacterium CG10_big_fil_rev_8_21_14_0_10_43_13</name>
    <dbReference type="NCBI Taxonomy" id="1974514"/>
    <lineage>
        <taxon>Bacteria</taxon>
        <taxon>Candidatus Berkelbacteria</taxon>
    </lineage>
</organism>
<comment type="caution">
    <text evidence="1">The sequence shown here is derived from an EMBL/GenBank/DDBJ whole genome shotgun (WGS) entry which is preliminary data.</text>
</comment>
<accession>A0A2H0W9G0</accession>
<dbReference type="AlphaFoldDB" id="A0A2H0W9G0"/>
<gene>
    <name evidence="1" type="ORF">COT78_00765</name>
</gene>
<evidence type="ECO:0000313" key="1">
    <source>
        <dbReference type="EMBL" id="PIS07997.1"/>
    </source>
</evidence>
<proteinExistence type="predicted"/>
<evidence type="ECO:0000313" key="2">
    <source>
        <dbReference type="Proteomes" id="UP000231382"/>
    </source>
</evidence>
<sequence>MTPLNKENAIVSLYKSNKTVFSIKDLALIWQIDNSNYLKTKINRYLKSEKLYFIRKGFYALDGKYDVVELANKMIVPSYFGLYSVLAREGVNFQYDSRVFSVSRESRTIVVGETEYVYLKIKDSVLLNPLGLRFLGDKTISTKERAIVDLIYLWSGFAFDNLSNVDWDKCLAIANIYQSSKVLEKVKKLKEAYA</sequence>
<dbReference type="Proteomes" id="UP000231382">
    <property type="component" value="Unassembled WGS sequence"/>
</dbReference>
<evidence type="ECO:0008006" key="3">
    <source>
        <dbReference type="Google" id="ProtNLM"/>
    </source>
</evidence>